<dbReference type="PANTHER" id="PTHR11607">
    <property type="entry name" value="ALPHA-MANNOSIDASE"/>
    <property type="match status" value="1"/>
</dbReference>
<gene>
    <name evidence="13" type="ORF">SSS_8772</name>
</gene>
<dbReference type="Gene3D" id="1.20.1270.50">
    <property type="entry name" value="Glycoside hydrolase family 38, central domain"/>
    <property type="match status" value="1"/>
</dbReference>
<keyword evidence="4 10" id="KW-0378">Hydrolase</keyword>
<keyword evidence="3 10" id="KW-0479">Metal-binding</keyword>
<dbReference type="FunFam" id="1.20.1270.50:FF:000001">
    <property type="entry name" value="Alpha-mannosidase"/>
    <property type="match status" value="1"/>
</dbReference>
<dbReference type="AlphaFoldDB" id="A0A834RDN6"/>
<dbReference type="GO" id="GO:0004572">
    <property type="term" value="F:mannosyl-oligosaccharide 1,3-1,6-alpha-mannosidase activity"/>
    <property type="evidence" value="ECO:0007669"/>
    <property type="project" value="UniProtKB-EC"/>
</dbReference>
<accession>A0A834RDN6</accession>
<evidence type="ECO:0000256" key="2">
    <source>
        <dbReference type="ARBA" id="ARBA00011748"/>
    </source>
</evidence>
<dbReference type="InterPro" id="IPR013780">
    <property type="entry name" value="Glyco_hydro_b"/>
</dbReference>
<dbReference type="GO" id="GO:0030246">
    <property type="term" value="F:carbohydrate binding"/>
    <property type="evidence" value="ECO:0007669"/>
    <property type="project" value="InterPro"/>
</dbReference>
<dbReference type="OrthoDB" id="10261055at2759"/>
<evidence type="ECO:0000256" key="9">
    <source>
        <dbReference type="ARBA" id="ARBA00093232"/>
    </source>
</evidence>
<evidence type="ECO:0000313" key="14">
    <source>
        <dbReference type="EnsemblMetazoa" id="KAF7491738.1"/>
    </source>
</evidence>
<dbReference type="GO" id="GO:0046872">
    <property type="term" value="F:metal ion binding"/>
    <property type="evidence" value="ECO:0007669"/>
    <property type="project" value="UniProtKB-KW"/>
</dbReference>
<dbReference type="FunFam" id="3.20.110.10:FF:000003">
    <property type="entry name" value="Alpha-mannosidase"/>
    <property type="match status" value="1"/>
</dbReference>
<dbReference type="Gene3D" id="3.20.110.10">
    <property type="entry name" value="Glycoside hydrolase 38, N terminal domain"/>
    <property type="match status" value="1"/>
</dbReference>
<organism evidence="13">
    <name type="scientific">Sarcoptes scabiei</name>
    <name type="common">Itch mite</name>
    <name type="synonym">Acarus scabiei</name>
    <dbReference type="NCBI Taxonomy" id="52283"/>
    <lineage>
        <taxon>Eukaryota</taxon>
        <taxon>Metazoa</taxon>
        <taxon>Ecdysozoa</taxon>
        <taxon>Arthropoda</taxon>
        <taxon>Chelicerata</taxon>
        <taxon>Arachnida</taxon>
        <taxon>Acari</taxon>
        <taxon>Acariformes</taxon>
        <taxon>Sarcoptiformes</taxon>
        <taxon>Astigmata</taxon>
        <taxon>Psoroptidia</taxon>
        <taxon>Sarcoptoidea</taxon>
        <taxon>Sarcoptidae</taxon>
        <taxon>Sarcoptinae</taxon>
        <taxon>Sarcoptes</taxon>
    </lineage>
</organism>
<evidence type="ECO:0000256" key="8">
    <source>
        <dbReference type="ARBA" id="ARBA00059516"/>
    </source>
</evidence>
<proteinExistence type="inferred from homology"/>
<evidence type="ECO:0000256" key="4">
    <source>
        <dbReference type="ARBA" id="ARBA00022801"/>
    </source>
</evidence>
<dbReference type="SUPFAM" id="SSF88688">
    <property type="entry name" value="Families 57/38 glycoside transferase middle domain"/>
    <property type="match status" value="1"/>
</dbReference>
<evidence type="ECO:0000259" key="12">
    <source>
        <dbReference type="SMART" id="SM00872"/>
    </source>
</evidence>
<keyword evidence="15" id="KW-1185">Reference proteome</keyword>
<dbReference type="GO" id="GO:0006013">
    <property type="term" value="P:mannose metabolic process"/>
    <property type="evidence" value="ECO:0007669"/>
    <property type="project" value="InterPro"/>
</dbReference>
<evidence type="ECO:0000256" key="5">
    <source>
        <dbReference type="ARBA" id="ARBA00022833"/>
    </source>
</evidence>
<dbReference type="PANTHER" id="PTHR11607:SF3">
    <property type="entry name" value="LYSOSOMAL ALPHA-MANNOSIDASE"/>
    <property type="match status" value="1"/>
</dbReference>
<keyword evidence="7 10" id="KW-0326">Glycosidase</keyword>
<dbReference type="InterPro" id="IPR028995">
    <property type="entry name" value="Glyco_hydro_57/38_cen_sf"/>
</dbReference>
<comment type="subunit">
    <text evidence="2">Homodimer; disulfide-linked.</text>
</comment>
<feature type="domain" description="Glycoside hydrolase family 38 central" evidence="12">
    <location>
        <begin position="583"/>
        <end position="672"/>
    </location>
</feature>
<comment type="cofactor">
    <cofactor evidence="10">
        <name>Zn(2+)</name>
        <dbReference type="ChEBI" id="CHEBI:29105"/>
    </cofactor>
    <text evidence="10">Binds 1 zinc ion per subunit.</text>
</comment>
<feature type="transmembrane region" description="Helical" evidence="11">
    <location>
        <begin position="77"/>
        <end position="100"/>
    </location>
</feature>
<dbReference type="InterPro" id="IPR011682">
    <property type="entry name" value="Glyco_hydro_38_C"/>
</dbReference>
<dbReference type="InterPro" id="IPR011013">
    <property type="entry name" value="Gal_mutarotase_sf_dom"/>
</dbReference>
<dbReference type="Pfam" id="PF09261">
    <property type="entry name" value="Alpha-mann_mid"/>
    <property type="match status" value="1"/>
</dbReference>
<evidence type="ECO:0000256" key="1">
    <source>
        <dbReference type="ARBA" id="ARBA00009792"/>
    </source>
</evidence>
<dbReference type="SUPFAM" id="SSF88713">
    <property type="entry name" value="Glycoside hydrolase/deacetylase"/>
    <property type="match status" value="1"/>
</dbReference>
<dbReference type="InterPro" id="IPR011330">
    <property type="entry name" value="Glyco_hydro/deAcase_b/a-brl"/>
</dbReference>
<feature type="signal peptide" evidence="10">
    <location>
        <begin position="1"/>
        <end position="23"/>
    </location>
</feature>
<dbReference type="Pfam" id="PF01074">
    <property type="entry name" value="Glyco_hydro_38N"/>
    <property type="match status" value="1"/>
</dbReference>
<reference evidence="13" key="2">
    <citation type="submission" date="2020-01" db="EMBL/GenBank/DDBJ databases">
        <authorList>
            <person name="Korhonen P.K.K."/>
            <person name="Guangxu M.G."/>
            <person name="Wang T.W."/>
            <person name="Stroehlein A.J.S."/>
            <person name="Young N.D."/>
            <person name="Ang C.-S.A."/>
            <person name="Fernando D.W.F."/>
            <person name="Lu H.L."/>
            <person name="Taylor S.T."/>
            <person name="Ehtesham M.E.M."/>
            <person name="Najaraj S.H.N."/>
            <person name="Harsha G.H.G."/>
            <person name="Madugundu A.M."/>
            <person name="Renuse S.R."/>
            <person name="Holt D.H."/>
            <person name="Pandey A.P."/>
            <person name="Papenfuss A.P."/>
            <person name="Gasser R.B.G."/>
            <person name="Fischer K.F."/>
        </authorList>
    </citation>
    <scope>NUCLEOTIDE SEQUENCE</scope>
    <source>
        <strain evidence="13">SSS_KF_BRIS2020</strain>
    </source>
</reference>
<keyword evidence="6" id="KW-1015">Disulfide bond</keyword>
<protein>
    <recommendedName>
        <fullName evidence="10">Alpha-mannosidase</fullName>
        <ecNumber evidence="10">3.2.1.-</ecNumber>
    </recommendedName>
</protein>
<keyword evidence="10" id="KW-0732">Signal</keyword>
<dbReference type="GO" id="GO:0006491">
    <property type="term" value="P:N-glycan processing"/>
    <property type="evidence" value="ECO:0007669"/>
    <property type="project" value="TreeGrafter"/>
</dbReference>
<dbReference type="CDD" id="cd10809">
    <property type="entry name" value="GH38N_AMII_GMII_SfManIII_like"/>
    <property type="match status" value="1"/>
</dbReference>
<sequence>MDPNGPQWLYFLGFFNFVPVMRSFVPSENNHQNECKSNYEKVNLRFDSDTSIRESNLSIKFRWIFRRMKRFFIFKSLSNKFMLIFIPLTLLLLFSVHLYVQIQSSKFINESSKEIRSRNIESESEASNLSRITFSHPFRSYNFAQQIDEVRLSLEKQKKTYQWIRNKFDEAQLKIKHSFDDWYIDRPFLLKFYCNRSSYDICRKYVKRSANIVMEQIYDDLSFENLDGGVWKQGWPFSIQEKDFDITKPKLKIFLVPHSHNDPGWIKTFDIYFQRQTKRILTNAIEFMTKHPKMKFIWAEISYLSMWWKSTDALHRDMLKKLIQNGQFEIVTGGWVMNDEANTHYWSILFQMIEGHEWLEENFAFHPRHGWAIDPFGSSPTMAYLLNEMNFRGMVIQRVHYSVKKHFARNLNLEFRWLQHWSRIDSSNQDIVCHIEPFYSYDIPHTCGPDPKICCQFDFKRLPPGKPKCPWKVNPQVINANNIEERVKILLDQYRKKSKLFRSRSLLVPLGDDFRFEEIKEWKNQYENYKKIIDHINSHPELNAQIQFATLKDYFDSLLSEIDLNDLPTLSGDFFTYADRDDHYWSGFYTSRPFFKRFERTISSHLRATDILFSIATILNCQANILNHTNELNENLTNEYKFARESMALFQHHDGITGTSKDFVMIDYAKRMFKSFRIMEKIMTISLKHLLRRSMPKLKFMHFNVDKQQPTHLFRFKPGFKKYFILYNSLGWALESQNFCFELNLETENDMKNYCLIRSQSDSIHDEVESIQINFLWSIISNQFISDKREICFRPKIKALSLTQFCFGECQCPKHADKKIHSSFATLYNSVQENNIVTKQNHDGRLLFLKNSIPNITIENELISLTFDSSNNGLLKSWSYLDTETKTWKTFDVSVKLMMFGTSLERRSQKSGAYIFIPDNDEPKILENISKPQIKVIVGTIESRYEWNVAKPFPIHLVFSLSRGRPIVEFRAQFHLKPVIESNYELLVRFEIPNIDNGDRFYTDLNGFQVQSRKRFNKIPLQGNIYPMNTAAWIEDKNYRFSVISAQPLGVSSLRSGTLDVFLDRRLLQDDSRGLNQVVTDNRFTIESFRLILEPLNSEIHQTDPSVPFFPLQTMIEIQTLVYPIIGLVAEQEFHSEPLFETSHSTLTFLKRSLPVDLWLVNLRVSLTKTRHLAIWLHRMRLHCFSDCRLEGQNGFNFSKYLCSDIISKLDEKIHKSQLSLSSDVGFKKEIFSLNQVINLQPMRIIAFKLFKSKECESPNVTIF</sequence>
<evidence type="ECO:0000256" key="11">
    <source>
        <dbReference type="SAM" id="Phobius"/>
    </source>
</evidence>
<keyword evidence="5 10" id="KW-0862">Zinc</keyword>
<keyword evidence="11" id="KW-0812">Transmembrane</keyword>
<feature type="chain" id="PRO_5039739621" description="Alpha-mannosidase" evidence="10">
    <location>
        <begin position="24"/>
        <end position="1264"/>
    </location>
</feature>
<evidence type="ECO:0000313" key="13">
    <source>
        <dbReference type="EMBL" id="KAF7491738.1"/>
    </source>
</evidence>
<dbReference type="EMBL" id="WVUK01000058">
    <property type="protein sequence ID" value="KAF7491738.1"/>
    <property type="molecule type" value="Genomic_DNA"/>
</dbReference>
<dbReference type="Gene3D" id="2.60.40.1180">
    <property type="entry name" value="Golgi alpha-mannosidase II"/>
    <property type="match status" value="1"/>
</dbReference>
<dbReference type="InterPro" id="IPR027291">
    <property type="entry name" value="Glyco_hydro_38_N_sf"/>
</dbReference>
<evidence type="ECO:0000256" key="7">
    <source>
        <dbReference type="ARBA" id="ARBA00023295"/>
    </source>
</evidence>
<evidence type="ECO:0000313" key="15">
    <source>
        <dbReference type="Proteomes" id="UP000070412"/>
    </source>
</evidence>
<reference evidence="15" key="1">
    <citation type="journal article" date="2020" name="PLoS Negl. Trop. Dis.">
        <title>High-quality nuclear genome for Sarcoptes scabiei-A critical resource for a neglected parasite.</title>
        <authorList>
            <person name="Korhonen P.K."/>
            <person name="Gasser R.B."/>
            <person name="Ma G."/>
            <person name="Wang T."/>
            <person name="Stroehlein A.J."/>
            <person name="Young N.D."/>
            <person name="Ang C.S."/>
            <person name="Fernando D.D."/>
            <person name="Lu H.C."/>
            <person name="Taylor S."/>
            <person name="Reynolds S.L."/>
            <person name="Mofiz E."/>
            <person name="Najaraj S.H."/>
            <person name="Gowda H."/>
            <person name="Madugundu A."/>
            <person name="Renuse S."/>
            <person name="Holt D."/>
            <person name="Pandey A."/>
            <person name="Papenfuss A.T."/>
            <person name="Fischer K."/>
        </authorList>
    </citation>
    <scope>NUCLEOTIDE SEQUENCE [LARGE SCALE GENOMIC DNA]</scope>
</reference>
<dbReference type="SUPFAM" id="SSF74650">
    <property type="entry name" value="Galactose mutarotase-like"/>
    <property type="match status" value="1"/>
</dbReference>
<keyword evidence="11" id="KW-0472">Membrane</keyword>
<dbReference type="InterPro" id="IPR037094">
    <property type="entry name" value="Glyco_hydro_38_cen_sf"/>
</dbReference>
<evidence type="ECO:0000256" key="6">
    <source>
        <dbReference type="ARBA" id="ARBA00023157"/>
    </source>
</evidence>
<comment type="function">
    <text evidence="8">Catalyzes the first committed step in the biosynthesis of complex N-glycans. It controls conversion of high mannose to complex N-glycans; the final hydrolytic step in the N-glycan maturation pathway.</text>
</comment>
<dbReference type="Pfam" id="PF07748">
    <property type="entry name" value="Glyco_hydro_38C"/>
    <property type="match status" value="1"/>
</dbReference>
<comment type="similarity">
    <text evidence="1 10">Belongs to the glycosyl hydrolase 38 family.</text>
</comment>
<reference evidence="14" key="3">
    <citation type="submission" date="2022-06" db="UniProtKB">
        <authorList>
            <consortium name="EnsemblMetazoa"/>
        </authorList>
    </citation>
    <scope>IDENTIFICATION</scope>
</reference>
<comment type="catalytic activity">
    <reaction evidence="9">
        <text>N(4)-{beta-D-GlcNAc-(1-&gt;2)-alpha-D-Man-(1-&gt;3)-[alpha-D-Man-(1-&gt;3)-[alpha-D-Man-(1-&gt;6)]-alpha-D-Man-(1-&gt;6)]-beta-D-Man-(1-&gt;4)-beta-D-GlcNAc-(1-&gt;4)-beta-D-GlcNAc}-L-asparaginyl-[protein] + 2 H2O = 2 alpha-D-mannopyranose + an N(4)-{beta-D-GlcNAc-(1-&gt;2)-alpha-D-Man-(1-&gt;3)-[alpha-D-Man-(1-&gt;6)]-beta-D-Man-(1-&gt;4)-beta-D-GlcNAc-(1-&gt;4)-beta-D-GlcNAc}-L-asparaginyl-[protein]</text>
        <dbReference type="Rhea" id="RHEA:56052"/>
        <dbReference type="Rhea" id="RHEA-COMP:14368"/>
        <dbReference type="Rhea" id="RHEA-COMP:14369"/>
        <dbReference type="ChEBI" id="CHEBI:15377"/>
        <dbReference type="ChEBI" id="CHEBI:28729"/>
        <dbReference type="ChEBI" id="CHEBI:60615"/>
        <dbReference type="ChEBI" id="CHEBI:60625"/>
        <dbReference type="EC" id="3.2.1.114"/>
    </reaction>
</comment>
<dbReference type="Proteomes" id="UP000070412">
    <property type="component" value="Unassembled WGS sequence"/>
</dbReference>
<name>A0A834RDN6_SARSC</name>
<dbReference type="InterPro" id="IPR050843">
    <property type="entry name" value="Glycosyl_Hydrlase_38"/>
</dbReference>
<dbReference type="InterPro" id="IPR000602">
    <property type="entry name" value="Glyco_hydro_38_N"/>
</dbReference>
<evidence type="ECO:0000256" key="3">
    <source>
        <dbReference type="ARBA" id="ARBA00022723"/>
    </source>
</evidence>
<dbReference type="SMART" id="SM00872">
    <property type="entry name" value="Alpha-mann_mid"/>
    <property type="match status" value="1"/>
</dbReference>
<keyword evidence="11" id="KW-1133">Transmembrane helix</keyword>
<dbReference type="EnsemblMetazoa" id="SSS_8772s_mrna">
    <property type="protein sequence ID" value="KAF7491738.1"/>
    <property type="gene ID" value="SSS_8772"/>
</dbReference>
<dbReference type="GO" id="GO:0000139">
    <property type="term" value="C:Golgi membrane"/>
    <property type="evidence" value="ECO:0007669"/>
    <property type="project" value="TreeGrafter"/>
</dbReference>
<dbReference type="EC" id="3.2.1.-" evidence="10"/>
<evidence type="ECO:0000256" key="10">
    <source>
        <dbReference type="RuleBase" id="RU361199"/>
    </source>
</evidence>
<dbReference type="Gene3D" id="2.70.98.30">
    <property type="entry name" value="Golgi alpha-mannosidase II, domain 4"/>
    <property type="match status" value="1"/>
</dbReference>
<dbReference type="InterPro" id="IPR015341">
    <property type="entry name" value="Glyco_hydro_38_cen"/>
</dbReference>